<keyword evidence="1" id="KW-1133">Transmembrane helix</keyword>
<evidence type="ECO:0000313" key="3">
    <source>
        <dbReference type="Proteomes" id="UP000829196"/>
    </source>
</evidence>
<dbReference type="AlphaFoldDB" id="A0A8T3BLY4"/>
<proteinExistence type="predicted"/>
<dbReference type="Proteomes" id="UP000829196">
    <property type="component" value="Unassembled WGS sequence"/>
</dbReference>
<dbReference type="PANTHER" id="PTHR33726:SF17">
    <property type="entry name" value="OS06G0620700 PROTEIN"/>
    <property type="match status" value="1"/>
</dbReference>
<evidence type="ECO:0000256" key="1">
    <source>
        <dbReference type="SAM" id="Phobius"/>
    </source>
</evidence>
<organism evidence="2 3">
    <name type="scientific">Dendrobium nobile</name>
    <name type="common">Orchid</name>
    <dbReference type="NCBI Taxonomy" id="94219"/>
    <lineage>
        <taxon>Eukaryota</taxon>
        <taxon>Viridiplantae</taxon>
        <taxon>Streptophyta</taxon>
        <taxon>Embryophyta</taxon>
        <taxon>Tracheophyta</taxon>
        <taxon>Spermatophyta</taxon>
        <taxon>Magnoliopsida</taxon>
        <taxon>Liliopsida</taxon>
        <taxon>Asparagales</taxon>
        <taxon>Orchidaceae</taxon>
        <taxon>Epidendroideae</taxon>
        <taxon>Malaxideae</taxon>
        <taxon>Dendrobiinae</taxon>
        <taxon>Dendrobium</taxon>
    </lineage>
</organism>
<dbReference type="EMBL" id="JAGYWB010000007">
    <property type="protein sequence ID" value="KAI0516211.1"/>
    <property type="molecule type" value="Genomic_DNA"/>
</dbReference>
<keyword evidence="1" id="KW-0472">Membrane</keyword>
<dbReference type="PANTHER" id="PTHR33726">
    <property type="entry name" value="TRANSMEMBRANE PROTEIN"/>
    <property type="match status" value="1"/>
</dbReference>
<reference evidence="2" key="1">
    <citation type="journal article" date="2022" name="Front. Genet.">
        <title>Chromosome-Scale Assembly of the Dendrobium nobile Genome Provides Insights Into the Molecular Mechanism of the Biosynthesis of the Medicinal Active Ingredient of Dendrobium.</title>
        <authorList>
            <person name="Xu Q."/>
            <person name="Niu S.-C."/>
            <person name="Li K.-L."/>
            <person name="Zheng P.-J."/>
            <person name="Zhang X.-J."/>
            <person name="Jia Y."/>
            <person name="Liu Y."/>
            <person name="Niu Y.-X."/>
            <person name="Yu L.-H."/>
            <person name="Chen D.-F."/>
            <person name="Zhang G.-Q."/>
        </authorList>
    </citation>
    <scope>NUCLEOTIDE SEQUENCE</scope>
    <source>
        <tissue evidence="2">Leaf</tissue>
    </source>
</reference>
<protein>
    <submittedName>
        <fullName evidence="2">Uncharacterized protein</fullName>
    </submittedName>
</protein>
<keyword evidence="1" id="KW-0812">Transmembrane</keyword>
<feature type="transmembrane region" description="Helical" evidence="1">
    <location>
        <begin position="60"/>
        <end position="81"/>
    </location>
</feature>
<dbReference type="OrthoDB" id="730838at2759"/>
<comment type="caution">
    <text evidence="2">The sequence shown here is derived from an EMBL/GenBank/DDBJ whole genome shotgun (WGS) entry which is preliminary data.</text>
</comment>
<accession>A0A8T3BLY4</accession>
<keyword evidence="3" id="KW-1185">Reference proteome</keyword>
<evidence type="ECO:0000313" key="2">
    <source>
        <dbReference type="EMBL" id="KAI0516211.1"/>
    </source>
</evidence>
<gene>
    <name evidence="2" type="ORF">KFK09_008883</name>
</gene>
<dbReference type="SMR" id="A0A8T3BLY4"/>
<sequence length="87" mass="10548">MAGRKREWLRKKMMGRKGQRQWAVNGKVGSLSSAWRRWRQNRRSLSSEPFIQRVIFDRCVFYLMYAVEAVVLIASFCYFYLRFGFRL</sequence>
<name>A0A8T3BLY4_DENNO</name>